<dbReference type="Pfam" id="PF24664">
    <property type="entry name" value="Monjiviricetes_fusion"/>
    <property type="match status" value="1"/>
</dbReference>
<name>A0A1J1IRN6_9DIPT</name>
<proteinExistence type="predicted"/>
<dbReference type="OrthoDB" id="7311776at2759"/>
<dbReference type="AlphaFoldDB" id="A0A1J1IRN6"/>
<evidence type="ECO:0000313" key="1">
    <source>
        <dbReference type="EMBL" id="CRL02891.1"/>
    </source>
</evidence>
<keyword evidence="2" id="KW-1185">Reference proteome</keyword>
<sequence>MKNKDFLCNGRGSKYEPVIRTGYIYKQKQILETQLTIGKNRPVDFAKLYTKQEVVYIIKCQAVEVSIREEKECFQELPVTYGEDNYFMSPHNHILLKHGSPITCSNLVPPIFFVASKWWAITPGKEKR</sequence>
<evidence type="ECO:0000313" key="2">
    <source>
        <dbReference type="Proteomes" id="UP000183832"/>
    </source>
</evidence>
<accession>A0A1J1IRN6</accession>
<dbReference type="Proteomes" id="UP000183832">
    <property type="component" value="Unassembled WGS sequence"/>
</dbReference>
<reference evidence="1 2" key="1">
    <citation type="submission" date="2015-04" db="EMBL/GenBank/DDBJ databases">
        <authorList>
            <person name="Syromyatnikov M.Y."/>
            <person name="Popov V.N."/>
        </authorList>
    </citation>
    <scope>NUCLEOTIDE SEQUENCE [LARGE SCALE GENOMIC DNA]</scope>
</reference>
<gene>
    <name evidence="1" type="ORF">CLUMA_CG016125</name>
</gene>
<dbReference type="EMBL" id="CVRI01000058">
    <property type="protein sequence ID" value="CRL02891.1"/>
    <property type="molecule type" value="Genomic_DNA"/>
</dbReference>
<organism evidence="1 2">
    <name type="scientific">Clunio marinus</name>
    <dbReference type="NCBI Taxonomy" id="568069"/>
    <lineage>
        <taxon>Eukaryota</taxon>
        <taxon>Metazoa</taxon>
        <taxon>Ecdysozoa</taxon>
        <taxon>Arthropoda</taxon>
        <taxon>Hexapoda</taxon>
        <taxon>Insecta</taxon>
        <taxon>Pterygota</taxon>
        <taxon>Neoptera</taxon>
        <taxon>Endopterygota</taxon>
        <taxon>Diptera</taxon>
        <taxon>Nematocera</taxon>
        <taxon>Chironomoidea</taxon>
        <taxon>Chironomidae</taxon>
        <taxon>Clunio</taxon>
    </lineage>
</organism>
<dbReference type="STRING" id="568069.A0A1J1IRN6"/>
<protein>
    <submittedName>
        <fullName evidence="1">CLUMA_CG016125, isoform A</fullName>
    </submittedName>
</protein>